<organism evidence="1 2">
    <name type="scientific">Dallia pectoralis</name>
    <name type="common">Alaska blackfish</name>
    <dbReference type="NCBI Taxonomy" id="75939"/>
    <lineage>
        <taxon>Eukaryota</taxon>
        <taxon>Metazoa</taxon>
        <taxon>Chordata</taxon>
        <taxon>Craniata</taxon>
        <taxon>Vertebrata</taxon>
        <taxon>Euteleostomi</taxon>
        <taxon>Actinopterygii</taxon>
        <taxon>Neopterygii</taxon>
        <taxon>Teleostei</taxon>
        <taxon>Protacanthopterygii</taxon>
        <taxon>Esociformes</taxon>
        <taxon>Umbridae</taxon>
        <taxon>Dallia</taxon>
    </lineage>
</organism>
<sequence length="2123" mass="229761">MLTVDRAFTWSRDRSPGHVTAEVFKATHNNRAKLARALLQVRISTDNLPLYITESSYKRYRLREAMYENVPTVSAVERQKVLQALERLQAKMTQREEWTHSERLGELRDALQSPLLGHILTLQHSIKQLKDQLNCMPPDTSSEFSFSRKGQLIVSASRPTSSLGTSAPGSARSSVVTSSPDQLQRWLHTAAKGRITEQISLSKPLSGGLGFSVVGLRTEETTGQGIFIRQVQLGSIAHRDGRMQENDQILVINGTPLDQSVSQQQAIALLQQPGDRVDLIVARNPATPTYTAHIPLSPPPLGPSIPTEQWGHVEEIELVNDGSGLGFGIVGGKATGVVVRTVVPNSVANKDGRLRTGDHILRIGETPTQGLASDQVVKVLQGCGSRVCMLIARDPSGQSSTSAPPPPTAGPVSALPPLPGVGPQRRVSKTPNLDGYGIHEVPLRKKDGQSLGISIIGYNALTSEDAVGVFVKNVVPGSAAEQSGNIRIHDRIIALDGVSLQGFTNQEVLEVMKKTGQMVQLTLVRKMASPRPSVERSLDKVQREPSRVSLKRSAEIKARSSDLQRAPSVAPLFEPTETLLMKSRTQLARAHPEASLSEMELRAKWEQALGPQYDVLVVELDPVIEGDAELQTYSKLLPIHTMRLGVELDSFDGHHYISSVAPEGPVAKHGLLRPEDELLEVNGVQLYGRSRREAVAFLREVPPPFTLVCCRHLTEEGSDYQPEEEWRSHSPDASISEIEAKLSSLLTSQAYLGDGVCVLPQDQITLKEVSEEEPEEPPPSYSSHQEEEEEEDCEEDKEDEDEAGELALWSPDIQVLQLTKGERGLGFSILDYQDPLDVARSVIVIRSLVPGGVAERQGGMLPGDQLVFVNNTYLDRSTLAQAVEVLKAAPPGTVCLGIRKPLVVEGSEEMEHGALRLQRSEEMEHGALRLQRSEEMEHGALRLQRTEEMEHGALRLQRTEEMEHGALRLQRTEEMEHGALRLQRTEEMEHGALRLQRTEEMEHGALRLQRTEEMEHGALRLQRTEEMEHGALRLQRTEAQSEDLEDFEQEEDEPELILDGGFPRYASPLSPSVILAPDPTLTRWSQNPTPVLPMNPGPVPLAEEREMAVDEDEEEVLAEVSEGQPMEHHPRKAPPSWEDWERERVSVYPAPSQSGAEEEVDEQGGDGTEGNASNPEQRPRVLVPQLSGTQSVDSWVETGDSEADSNSRNGGSELTLTDTDTDSVRLVDTERRKRRGKGRVGRGGGHGDLPEREEGEGEETPAFSHWGPPRRVEVWQEEGETLGLSIVGGRSVIKRLKNGEELKGIFIKQVLPESPAGRTLALKTGDKILQVSGVDLQNASHEEAVQAIKAAPSPVVFIVQSLSATPRPVSLTSPSYSRHMANRRLVPKASAGGGASTRLAPPYRPPSQLSEGQDEELEEAKERIRLRYGELQGELLCVELDKERQGLGLSLAGNRDRSCLSIFVVGISPGGAAARDGRIRVGDELLEINNQILYGRSHLNASAIIKSAPSKVKIILNRNEDAINQMAVPPFPNPPAVLAFTEAQPPPAAVAASLAPPEKPPPPDSLTLSRGPLEATISISKHTVMQSHTPEQSQVGPSGSSASQLVTRDVPLKNVREGETIVKKLKASDEGTSESSESVPLQPSNLAKTVLSSSCKLPVVSSVDGGLVSPTAPSLPLSATSPDFEYCSKDPATCPIVPGQEVVIEIAKGRSGLGLSIVGGKDTQLDAIVIHEVYEEGAAARDGRLWAGDQILEVNGVDLRSAAHEDAITALRQTPAKVCLTVLRDEAQYRDEENLDVFPVELQKKAGRGLGLSIVGKRNGTGVFISDVVKGGAAELDGRLMQGDQILSVDGDDMRQASQETVAAILKMSQVSASSTVVMPRLPLNSTPSTSQVINNLKPTTETMTLSNSAVADGDMRTLEITRGPADALGISIAGGRGSPLGDIPIFVAMIQANGVAAKTHRLKVGDRIVSINNQSLDGLSHGDVVTMLKNAYGSIVLQVIADTNISAIANQVENMSTGTNLLNSPETQLGEPQTPTPKSICLEKGSDGLGFSIVGGFGSPHGDLPIYIKTVFSKGAAALDGRLKRGDQILSVNGESLEGATHELAVAILKRQKGAVTLKVMS</sequence>
<dbReference type="Proteomes" id="UP001157502">
    <property type="component" value="Chromosome 24"/>
</dbReference>
<proteinExistence type="predicted"/>
<protein>
    <submittedName>
        <fullName evidence="1">Uncharacterized protein</fullName>
    </submittedName>
</protein>
<reference evidence="1" key="1">
    <citation type="submission" date="2021-05" db="EMBL/GenBank/DDBJ databases">
        <authorList>
            <person name="Pan Q."/>
            <person name="Jouanno E."/>
            <person name="Zahm M."/>
            <person name="Klopp C."/>
            <person name="Cabau C."/>
            <person name="Louis A."/>
            <person name="Berthelot C."/>
            <person name="Parey E."/>
            <person name="Roest Crollius H."/>
            <person name="Montfort J."/>
            <person name="Robinson-Rechavi M."/>
            <person name="Bouchez O."/>
            <person name="Lampietro C."/>
            <person name="Lopez Roques C."/>
            <person name="Donnadieu C."/>
            <person name="Postlethwait J."/>
            <person name="Bobe J."/>
            <person name="Dillon D."/>
            <person name="Chandos A."/>
            <person name="von Hippel F."/>
            <person name="Guiguen Y."/>
        </authorList>
    </citation>
    <scope>NUCLEOTIDE SEQUENCE</scope>
    <source>
        <strain evidence="1">YG-Jan2019</strain>
    </source>
</reference>
<name>A0ACC2FP97_DALPE</name>
<keyword evidence="2" id="KW-1185">Reference proteome</keyword>
<comment type="caution">
    <text evidence="1">The sequence shown here is derived from an EMBL/GenBank/DDBJ whole genome shotgun (WGS) entry which is preliminary data.</text>
</comment>
<evidence type="ECO:0000313" key="2">
    <source>
        <dbReference type="Proteomes" id="UP001157502"/>
    </source>
</evidence>
<dbReference type="EMBL" id="CM055751">
    <property type="protein sequence ID" value="KAJ7993205.1"/>
    <property type="molecule type" value="Genomic_DNA"/>
</dbReference>
<gene>
    <name evidence="1" type="ORF">DPEC_G00270030</name>
</gene>
<accession>A0ACC2FP97</accession>
<evidence type="ECO:0000313" key="1">
    <source>
        <dbReference type="EMBL" id="KAJ7993205.1"/>
    </source>
</evidence>